<organism evidence="1">
    <name type="scientific">Streptomyces sp. NBC_00093</name>
    <dbReference type="NCBI Taxonomy" id="2975649"/>
    <lineage>
        <taxon>Bacteria</taxon>
        <taxon>Bacillati</taxon>
        <taxon>Actinomycetota</taxon>
        <taxon>Actinomycetes</taxon>
        <taxon>Kitasatosporales</taxon>
        <taxon>Streptomycetaceae</taxon>
        <taxon>Streptomyces</taxon>
    </lineage>
</organism>
<reference evidence="1" key="1">
    <citation type="submission" date="2022-10" db="EMBL/GenBank/DDBJ databases">
        <title>The complete genomes of actinobacterial strains from the NBC collection.</title>
        <authorList>
            <person name="Joergensen T.S."/>
            <person name="Alvarez Arevalo M."/>
            <person name="Sterndorff E.B."/>
            <person name="Faurdal D."/>
            <person name="Vuksanovic O."/>
            <person name="Mourched A.-S."/>
            <person name="Charusanti P."/>
            <person name="Shaw S."/>
            <person name="Blin K."/>
            <person name="Weber T."/>
        </authorList>
    </citation>
    <scope>NUCLEOTIDE SEQUENCE</scope>
    <source>
        <strain evidence="1">NBC_00093</strain>
    </source>
</reference>
<name>A0AAU2A246_9ACTN</name>
<dbReference type="EMBL" id="CP108222">
    <property type="protein sequence ID" value="WTT17821.1"/>
    <property type="molecule type" value="Genomic_DNA"/>
</dbReference>
<sequence length="85" mass="9363">MPARVEAASVGPWPPALLPGLWVDLGDWHTKRQVWLKLPSARFTCRHGCPPEQAFGEADVTAFTARITTDHARACPGPNRQDHHG</sequence>
<proteinExistence type="predicted"/>
<accession>A0AAU2A246</accession>
<protein>
    <submittedName>
        <fullName evidence="1">Uncharacterized protein</fullName>
    </submittedName>
</protein>
<gene>
    <name evidence="1" type="ORF">OHA22_20875</name>
</gene>
<dbReference type="AlphaFoldDB" id="A0AAU2A246"/>
<evidence type="ECO:0000313" key="1">
    <source>
        <dbReference type="EMBL" id="WTT17821.1"/>
    </source>
</evidence>